<dbReference type="OrthoDB" id="449052at2759"/>
<name>A0A6D2IIQ6_9BRAS</name>
<sequence length="126" mass="13993">MLTQMDLISLFLHQSSHLQPILSRTVTDLSVLALTSQARVMDAIQCMSMAMLNAIPRTPFFPQGQERELVTCHVTTSLAQVIQMVTAKRVHRVWVVDQNNVLQGLVSLTDIIAAVRSALISPAHYL</sequence>
<accession>A0A6D2IIQ6</accession>
<dbReference type="SMART" id="SM00116">
    <property type="entry name" value="CBS"/>
    <property type="match status" value="1"/>
</dbReference>
<keyword evidence="6" id="KW-1185">Reference proteome</keyword>
<dbReference type="InterPro" id="IPR046342">
    <property type="entry name" value="CBS_dom_sf"/>
</dbReference>
<dbReference type="EMBL" id="CACVBM020001043">
    <property type="protein sequence ID" value="CAA7025815.1"/>
    <property type="molecule type" value="Genomic_DNA"/>
</dbReference>
<dbReference type="PANTHER" id="PTHR13780">
    <property type="entry name" value="AMP-ACTIVATED PROTEIN KINASE, GAMMA REGULATORY SUBUNIT"/>
    <property type="match status" value="1"/>
</dbReference>
<organism evidence="5 6">
    <name type="scientific">Microthlaspi erraticum</name>
    <dbReference type="NCBI Taxonomy" id="1685480"/>
    <lineage>
        <taxon>Eukaryota</taxon>
        <taxon>Viridiplantae</taxon>
        <taxon>Streptophyta</taxon>
        <taxon>Embryophyta</taxon>
        <taxon>Tracheophyta</taxon>
        <taxon>Spermatophyta</taxon>
        <taxon>Magnoliopsida</taxon>
        <taxon>eudicotyledons</taxon>
        <taxon>Gunneridae</taxon>
        <taxon>Pentapetalae</taxon>
        <taxon>rosids</taxon>
        <taxon>malvids</taxon>
        <taxon>Brassicales</taxon>
        <taxon>Brassicaceae</taxon>
        <taxon>Coluteocarpeae</taxon>
        <taxon>Microthlaspi</taxon>
    </lineage>
</organism>
<reference evidence="5" key="1">
    <citation type="submission" date="2020-01" db="EMBL/GenBank/DDBJ databases">
        <authorList>
            <person name="Mishra B."/>
        </authorList>
    </citation>
    <scope>NUCLEOTIDE SEQUENCE [LARGE SCALE GENOMIC DNA]</scope>
</reference>
<dbReference type="PANTHER" id="PTHR13780:SF102">
    <property type="entry name" value="SNF1-RELATED PROTEIN KINASE REGULATORY SUBUNIT GAMMA-LIKE PV42B"/>
    <property type="match status" value="1"/>
</dbReference>
<keyword evidence="2 3" id="KW-0129">CBS domain</keyword>
<dbReference type="PROSITE" id="PS51371">
    <property type="entry name" value="CBS"/>
    <property type="match status" value="1"/>
</dbReference>
<gene>
    <name evidence="5" type="ORF">MERR_LOCUS13050</name>
</gene>
<comment type="caution">
    <text evidence="5">The sequence shown here is derived from an EMBL/GenBank/DDBJ whole genome shotgun (WGS) entry which is preliminary data.</text>
</comment>
<protein>
    <recommendedName>
        <fullName evidence="4">CBS domain-containing protein</fullName>
    </recommendedName>
</protein>
<dbReference type="SUPFAM" id="SSF54631">
    <property type="entry name" value="CBS-domain pair"/>
    <property type="match status" value="1"/>
</dbReference>
<evidence type="ECO:0000259" key="4">
    <source>
        <dbReference type="PROSITE" id="PS51371"/>
    </source>
</evidence>
<dbReference type="Pfam" id="PF00571">
    <property type="entry name" value="CBS"/>
    <property type="match status" value="1"/>
</dbReference>
<evidence type="ECO:0000256" key="2">
    <source>
        <dbReference type="ARBA" id="ARBA00023122"/>
    </source>
</evidence>
<keyword evidence="1" id="KW-0677">Repeat</keyword>
<dbReference type="Gene3D" id="3.10.580.10">
    <property type="entry name" value="CBS-domain"/>
    <property type="match status" value="1"/>
</dbReference>
<evidence type="ECO:0000313" key="5">
    <source>
        <dbReference type="EMBL" id="CAA7025815.1"/>
    </source>
</evidence>
<dbReference type="Proteomes" id="UP000467841">
    <property type="component" value="Unassembled WGS sequence"/>
</dbReference>
<dbReference type="GO" id="GO:0005634">
    <property type="term" value="C:nucleus"/>
    <property type="evidence" value="ECO:0007669"/>
    <property type="project" value="TreeGrafter"/>
</dbReference>
<evidence type="ECO:0000256" key="1">
    <source>
        <dbReference type="ARBA" id="ARBA00022737"/>
    </source>
</evidence>
<dbReference type="InterPro" id="IPR000644">
    <property type="entry name" value="CBS_dom"/>
</dbReference>
<dbReference type="GO" id="GO:0005737">
    <property type="term" value="C:cytoplasm"/>
    <property type="evidence" value="ECO:0007669"/>
    <property type="project" value="TreeGrafter"/>
</dbReference>
<evidence type="ECO:0000256" key="3">
    <source>
        <dbReference type="PROSITE-ProRule" id="PRU00703"/>
    </source>
</evidence>
<dbReference type="InterPro" id="IPR050511">
    <property type="entry name" value="AMPK_gamma/SDS23_families"/>
</dbReference>
<dbReference type="AlphaFoldDB" id="A0A6D2IIQ6"/>
<proteinExistence type="predicted"/>
<feature type="domain" description="CBS" evidence="4">
    <location>
        <begin position="65"/>
        <end position="126"/>
    </location>
</feature>
<evidence type="ECO:0000313" key="6">
    <source>
        <dbReference type="Proteomes" id="UP000467841"/>
    </source>
</evidence>